<protein>
    <submittedName>
        <fullName evidence="5">Transcriptional regulator</fullName>
    </submittedName>
</protein>
<organism evidence="5 6">
    <name type="scientific">Segatella copri</name>
    <dbReference type="NCBI Taxonomy" id="165179"/>
    <lineage>
        <taxon>Bacteria</taxon>
        <taxon>Pseudomonadati</taxon>
        <taxon>Bacteroidota</taxon>
        <taxon>Bacteroidia</taxon>
        <taxon>Bacteroidales</taxon>
        <taxon>Prevotellaceae</taxon>
        <taxon>Segatella</taxon>
    </lineage>
</organism>
<feature type="transmembrane region" description="Helical" evidence="2">
    <location>
        <begin position="332"/>
        <end position="351"/>
    </location>
</feature>
<keyword evidence="1" id="KW-0175">Coiled coil</keyword>
<feature type="signal peptide" evidence="3">
    <location>
        <begin position="1"/>
        <end position="20"/>
    </location>
</feature>
<dbReference type="RefSeq" id="WP_153102948.1">
    <property type="nucleotide sequence ID" value="NZ_VZAH01000056.1"/>
</dbReference>
<dbReference type="EMBL" id="VZAH01000056">
    <property type="protein sequence ID" value="MQP13840.1"/>
    <property type="molecule type" value="Genomic_DNA"/>
</dbReference>
<accession>A0A6G1VKB6</accession>
<evidence type="ECO:0000259" key="4">
    <source>
        <dbReference type="Pfam" id="PF19904"/>
    </source>
</evidence>
<dbReference type="Proteomes" id="UP000477980">
    <property type="component" value="Unassembled WGS sequence"/>
</dbReference>
<gene>
    <name evidence="5" type="ORF">F7D25_05350</name>
</gene>
<keyword evidence="2" id="KW-0812">Transmembrane</keyword>
<feature type="coiled-coil region" evidence="1">
    <location>
        <begin position="351"/>
        <end position="396"/>
    </location>
</feature>
<dbReference type="InterPro" id="IPR045957">
    <property type="entry name" value="DUF6377"/>
</dbReference>
<sequence length="547" mass="63560">MKNRWFLLICLLLLTHIANAAKYNLDSLYQCLDEAILQSPRYVAVREGRIAKLASQLNACKNDRARYQMSFALFQEYQAYKNDSAVSYLNRCIALAERMGDQAKKGNAISLLAFQSSTIGDYVESYSLLNKMDTTKLDAEGYRNYLWAGQHLYGELAFYSNVPSLKEHYAQKAQVMKKQIARFFSHTDDRYLQMMEEACRSANDLKGALYYSNLRMKQVKPGTHEYAIVAYYRAVICKQLNKDEDAIYYLLVSALCDVRTAVMDQGSMWELANLLNQNQKEFAHTYTYIKFAWNAARIFNTALRSRQIMPLLSAVEGTYQKEITQSNRQLKLMMAVSVVLLVLVCTLLLYVNKQRRRLALAHRELEKANKNLGQTNRELQQTNRNLEQAYGCLNESNKMKEVYIGRFLRLCAIYVDKIETMRKRVVKLVKQRELTKLIDMMQTDHEYIGELYDYFDAAFLKLFPDFVEEFNALLKPEERIVLEDDGKLSTTIRIFALIRLGIEDSSKIAEFLHYSVNTIYNYRAKVKNGAICERDEFETKVKQIGMR</sequence>
<dbReference type="Pfam" id="PF19904">
    <property type="entry name" value="DUF6377"/>
    <property type="match status" value="1"/>
</dbReference>
<evidence type="ECO:0000256" key="1">
    <source>
        <dbReference type="SAM" id="Coils"/>
    </source>
</evidence>
<feature type="domain" description="DUF6377" evidence="4">
    <location>
        <begin position="257"/>
        <end position="509"/>
    </location>
</feature>
<keyword evidence="2" id="KW-0472">Membrane</keyword>
<evidence type="ECO:0000313" key="6">
    <source>
        <dbReference type="Proteomes" id="UP000477980"/>
    </source>
</evidence>
<reference evidence="5 6" key="1">
    <citation type="submission" date="2019-09" db="EMBL/GenBank/DDBJ databases">
        <title>Distinct polysaccharide growth profiles of human intestinal Prevotella copri isolates.</title>
        <authorList>
            <person name="Fehlner-Peach H."/>
            <person name="Magnabosco C."/>
            <person name="Raghavan V."/>
            <person name="Scher J.U."/>
            <person name="Tett A."/>
            <person name="Cox L.M."/>
            <person name="Gottsegen C."/>
            <person name="Watters A."/>
            <person name="Wiltshire- Gordon J.D."/>
            <person name="Segata N."/>
            <person name="Bonneau R."/>
            <person name="Littman D.R."/>
        </authorList>
    </citation>
    <scope>NUCLEOTIDE SEQUENCE [LARGE SCALE GENOMIC DNA]</scope>
    <source>
        <strain evidence="6">iAA917</strain>
    </source>
</reference>
<keyword evidence="2" id="KW-1133">Transmembrane helix</keyword>
<evidence type="ECO:0000256" key="2">
    <source>
        <dbReference type="SAM" id="Phobius"/>
    </source>
</evidence>
<keyword evidence="3" id="KW-0732">Signal</keyword>
<feature type="chain" id="PRO_5026278867" evidence="3">
    <location>
        <begin position="21"/>
        <end position="547"/>
    </location>
</feature>
<name>A0A6G1VKB6_9BACT</name>
<dbReference type="AlphaFoldDB" id="A0A6G1VKB6"/>
<comment type="caution">
    <text evidence="5">The sequence shown here is derived from an EMBL/GenBank/DDBJ whole genome shotgun (WGS) entry which is preliminary data.</text>
</comment>
<proteinExistence type="predicted"/>
<evidence type="ECO:0000256" key="3">
    <source>
        <dbReference type="SAM" id="SignalP"/>
    </source>
</evidence>
<evidence type="ECO:0000313" key="5">
    <source>
        <dbReference type="EMBL" id="MQP13840.1"/>
    </source>
</evidence>